<accession>A0AAV4CXW3</accession>
<dbReference type="AlphaFoldDB" id="A0AAV4CXW3"/>
<gene>
    <name evidence="2" type="ORF">PoB_006320500</name>
</gene>
<evidence type="ECO:0000313" key="2">
    <source>
        <dbReference type="EMBL" id="GFO36700.1"/>
    </source>
</evidence>
<comment type="caution">
    <text evidence="2">The sequence shown here is derived from an EMBL/GenBank/DDBJ whole genome shotgun (WGS) entry which is preliminary data.</text>
</comment>
<organism evidence="2 3">
    <name type="scientific">Plakobranchus ocellatus</name>
    <dbReference type="NCBI Taxonomy" id="259542"/>
    <lineage>
        <taxon>Eukaryota</taxon>
        <taxon>Metazoa</taxon>
        <taxon>Spiralia</taxon>
        <taxon>Lophotrochozoa</taxon>
        <taxon>Mollusca</taxon>
        <taxon>Gastropoda</taxon>
        <taxon>Heterobranchia</taxon>
        <taxon>Euthyneura</taxon>
        <taxon>Panpulmonata</taxon>
        <taxon>Sacoglossa</taxon>
        <taxon>Placobranchoidea</taxon>
        <taxon>Plakobranchidae</taxon>
        <taxon>Plakobranchus</taxon>
    </lineage>
</organism>
<evidence type="ECO:0000313" key="3">
    <source>
        <dbReference type="Proteomes" id="UP000735302"/>
    </source>
</evidence>
<protein>
    <submittedName>
        <fullName evidence="2">Uncharacterized protein</fullName>
    </submittedName>
</protein>
<dbReference type="Proteomes" id="UP000735302">
    <property type="component" value="Unassembled WGS sequence"/>
</dbReference>
<feature type="region of interest" description="Disordered" evidence="1">
    <location>
        <begin position="1"/>
        <end position="23"/>
    </location>
</feature>
<evidence type="ECO:0000256" key="1">
    <source>
        <dbReference type="SAM" id="MobiDB-lite"/>
    </source>
</evidence>
<keyword evidence="3" id="KW-1185">Reference proteome</keyword>
<name>A0AAV4CXW3_9GAST</name>
<proteinExistence type="predicted"/>
<dbReference type="EMBL" id="BLXT01007125">
    <property type="protein sequence ID" value="GFO36700.1"/>
    <property type="molecule type" value="Genomic_DNA"/>
</dbReference>
<sequence>MADREKEKQGGQGEPGHCESDSPHVDTILRALNPLGLYQILHIVMLMLANPASAFHLFSNVFIGQNNLHQSIQHGQIRGASTKIVGCYYGCHGNDRHLEFVSVYKVNS</sequence>
<reference evidence="2 3" key="1">
    <citation type="journal article" date="2021" name="Elife">
        <title>Chloroplast acquisition without the gene transfer in kleptoplastic sea slugs, Plakobranchus ocellatus.</title>
        <authorList>
            <person name="Maeda T."/>
            <person name="Takahashi S."/>
            <person name="Yoshida T."/>
            <person name="Shimamura S."/>
            <person name="Takaki Y."/>
            <person name="Nagai Y."/>
            <person name="Toyoda A."/>
            <person name="Suzuki Y."/>
            <person name="Arimoto A."/>
            <person name="Ishii H."/>
            <person name="Satoh N."/>
            <person name="Nishiyama T."/>
            <person name="Hasebe M."/>
            <person name="Maruyama T."/>
            <person name="Minagawa J."/>
            <person name="Obokata J."/>
            <person name="Shigenobu S."/>
        </authorList>
    </citation>
    <scope>NUCLEOTIDE SEQUENCE [LARGE SCALE GENOMIC DNA]</scope>
</reference>